<dbReference type="GO" id="GO:0005829">
    <property type="term" value="C:cytosol"/>
    <property type="evidence" value="ECO:0007669"/>
    <property type="project" value="TreeGrafter"/>
</dbReference>
<evidence type="ECO:0000256" key="13">
    <source>
        <dbReference type="ARBA" id="ARBA00022842"/>
    </source>
</evidence>
<dbReference type="PANTHER" id="PTHR43340">
    <property type="entry name" value="HYPOXANTHINE-GUANINE PHOSPHORIBOSYLTRANSFERASE"/>
    <property type="match status" value="1"/>
</dbReference>
<dbReference type="RefSeq" id="WP_102189850.1">
    <property type="nucleotide sequence ID" value="NZ_PNGT01000004.1"/>
</dbReference>
<dbReference type="InterPro" id="IPR050408">
    <property type="entry name" value="HGPRT"/>
</dbReference>
<dbReference type="Proteomes" id="UP000235670">
    <property type="component" value="Unassembled WGS sequence"/>
</dbReference>
<dbReference type="InterPro" id="IPR005904">
    <property type="entry name" value="Hxn_phspho_trans"/>
</dbReference>
<comment type="function">
    <text evidence="2">Purine salvage pathway enzyme that catalyzes the transfer of the ribosyl-5-phosphate group from 5-phospho-alpha-D-ribose 1-diphosphate (PRPP) to the N9 position of the 6-oxopurines hypoxanthine and guanine to form the corresponding ribonucleotides IMP (inosine 5'-monophosphate) and GMP (guanosine 5'-monophosphate), with the release of PPi.</text>
</comment>
<keyword evidence="12 16" id="KW-0547">Nucleotide-binding</keyword>
<dbReference type="EC" id="2.4.2.8" evidence="16"/>
<evidence type="ECO:0000256" key="6">
    <source>
        <dbReference type="ARBA" id="ARBA00008391"/>
    </source>
</evidence>
<proteinExistence type="inferred from homology"/>
<dbReference type="Gene3D" id="3.40.50.2020">
    <property type="match status" value="1"/>
</dbReference>
<keyword evidence="7 16" id="KW-0963">Cytoplasm</keyword>
<comment type="catalytic activity">
    <reaction evidence="15">
        <text>IMP + diphosphate = hypoxanthine + 5-phospho-alpha-D-ribose 1-diphosphate</text>
        <dbReference type="Rhea" id="RHEA:17973"/>
        <dbReference type="ChEBI" id="CHEBI:17368"/>
        <dbReference type="ChEBI" id="CHEBI:33019"/>
        <dbReference type="ChEBI" id="CHEBI:58017"/>
        <dbReference type="ChEBI" id="CHEBI:58053"/>
        <dbReference type="EC" id="2.4.2.8"/>
    </reaction>
    <physiologicalReaction direction="right-to-left" evidence="15">
        <dbReference type="Rhea" id="RHEA:17975"/>
    </physiologicalReaction>
</comment>
<evidence type="ECO:0000256" key="11">
    <source>
        <dbReference type="ARBA" id="ARBA00022726"/>
    </source>
</evidence>
<dbReference type="STRING" id="84135.GCA_001052115_01399"/>
<gene>
    <name evidence="18" type="primary">hpt</name>
    <name evidence="18" type="ORF">CJ218_05025</name>
</gene>
<comment type="subcellular location">
    <subcellularLocation>
        <location evidence="3 16">Cytoplasm</location>
    </subcellularLocation>
</comment>
<reference evidence="18 19" key="1">
    <citation type="submission" date="2017-09" db="EMBL/GenBank/DDBJ databases">
        <title>Bacterial strain isolated from the female urinary microbiota.</title>
        <authorList>
            <person name="Thomas-White K."/>
            <person name="Kumar N."/>
            <person name="Forster S."/>
            <person name="Putonti C."/>
            <person name="Lawley T."/>
            <person name="Wolfe A.J."/>
        </authorList>
    </citation>
    <scope>NUCLEOTIDE SEQUENCE [LARGE SCALE GENOMIC DNA]</scope>
    <source>
        <strain evidence="18 19">UMB0186</strain>
    </source>
</reference>
<dbReference type="GO" id="GO:0004422">
    <property type="term" value="F:hypoxanthine phosphoribosyltransferase activity"/>
    <property type="evidence" value="ECO:0007669"/>
    <property type="project" value="InterPro"/>
</dbReference>
<evidence type="ECO:0000313" key="18">
    <source>
        <dbReference type="EMBL" id="PMC52487.1"/>
    </source>
</evidence>
<evidence type="ECO:0000256" key="7">
    <source>
        <dbReference type="ARBA" id="ARBA00022490"/>
    </source>
</evidence>
<dbReference type="EMBL" id="PNGT01000004">
    <property type="protein sequence ID" value="PMC52487.1"/>
    <property type="molecule type" value="Genomic_DNA"/>
</dbReference>
<dbReference type="GO" id="GO:0052657">
    <property type="term" value="F:guanine phosphoribosyltransferase activity"/>
    <property type="evidence" value="ECO:0007669"/>
    <property type="project" value="RHEA"/>
</dbReference>
<dbReference type="GO" id="GO:0006166">
    <property type="term" value="P:purine ribonucleoside salvage"/>
    <property type="evidence" value="ECO:0007669"/>
    <property type="project" value="UniProtKB-KW"/>
</dbReference>
<dbReference type="AlphaFoldDB" id="A0A2N6SEZ2"/>
<dbReference type="GO" id="GO:0000287">
    <property type="term" value="F:magnesium ion binding"/>
    <property type="evidence" value="ECO:0007669"/>
    <property type="project" value="TreeGrafter"/>
</dbReference>
<evidence type="ECO:0000256" key="12">
    <source>
        <dbReference type="ARBA" id="ARBA00022741"/>
    </source>
</evidence>
<dbReference type="GO" id="GO:0006178">
    <property type="term" value="P:guanine salvage"/>
    <property type="evidence" value="ECO:0007669"/>
    <property type="project" value="TreeGrafter"/>
</dbReference>
<evidence type="ECO:0000256" key="14">
    <source>
        <dbReference type="ARBA" id="ARBA00048811"/>
    </source>
</evidence>
<evidence type="ECO:0000256" key="4">
    <source>
        <dbReference type="ARBA" id="ARBA00004669"/>
    </source>
</evidence>
<dbReference type="OrthoDB" id="9802824at2"/>
<evidence type="ECO:0000259" key="17">
    <source>
        <dbReference type="Pfam" id="PF00156"/>
    </source>
</evidence>
<dbReference type="CDD" id="cd06223">
    <property type="entry name" value="PRTases_typeI"/>
    <property type="match status" value="1"/>
</dbReference>
<name>A0A2N6SEZ2_9BACL</name>
<evidence type="ECO:0000256" key="3">
    <source>
        <dbReference type="ARBA" id="ARBA00004496"/>
    </source>
</evidence>
<keyword evidence="10 16" id="KW-0479">Metal-binding</keyword>
<dbReference type="FunFam" id="3.40.50.2020:FF:000006">
    <property type="entry name" value="Hypoxanthine phosphoribosyltransferase"/>
    <property type="match status" value="1"/>
</dbReference>
<evidence type="ECO:0000256" key="5">
    <source>
        <dbReference type="ARBA" id="ARBA00004676"/>
    </source>
</evidence>
<evidence type="ECO:0000256" key="8">
    <source>
        <dbReference type="ARBA" id="ARBA00022676"/>
    </source>
</evidence>
<evidence type="ECO:0000256" key="2">
    <source>
        <dbReference type="ARBA" id="ARBA00002049"/>
    </source>
</evidence>
<evidence type="ECO:0000256" key="9">
    <source>
        <dbReference type="ARBA" id="ARBA00022679"/>
    </source>
</evidence>
<feature type="domain" description="Phosphoribosyltransferase" evidence="17">
    <location>
        <begin position="13"/>
        <end position="162"/>
    </location>
</feature>
<evidence type="ECO:0000256" key="1">
    <source>
        <dbReference type="ARBA" id="ARBA00001946"/>
    </source>
</evidence>
<comment type="cofactor">
    <cofactor evidence="1 16">
        <name>Mg(2+)</name>
        <dbReference type="ChEBI" id="CHEBI:18420"/>
    </cofactor>
</comment>
<comment type="catalytic activity">
    <reaction evidence="14">
        <text>GMP + diphosphate = guanine + 5-phospho-alpha-D-ribose 1-diphosphate</text>
        <dbReference type="Rhea" id="RHEA:25424"/>
        <dbReference type="ChEBI" id="CHEBI:16235"/>
        <dbReference type="ChEBI" id="CHEBI:33019"/>
        <dbReference type="ChEBI" id="CHEBI:58017"/>
        <dbReference type="ChEBI" id="CHEBI:58115"/>
        <dbReference type="EC" id="2.4.2.8"/>
    </reaction>
    <physiologicalReaction direction="right-to-left" evidence="14">
        <dbReference type="Rhea" id="RHEA:25426"/>
    </physiologicalReaction>
</comment>
<keyword evidence="8 16" id="KW-0328">Glycosyltransferase</keyword>
<organism evidence="18 19">
    <name type="scientific">Gemella sanguinis</name>
    <dbReference type="NCBI Taxonomy" id="84135"/>
    <lineage>
        <taxon>Bacteria</taxon>
        <taxon>Bacillati</taxon>
        <taxon>Bacillota</taxon>
        <taxon>Bacilli</taxon>
        <taxon>Bacillales</taxon>
        <taxon>Gemellaceae</taxon>
        <taxon>Gemella</taxon>
    </lineage>
</organism>
<evidence type="ECO:0000256" key="15">
    <source>
        <dbReference type="ARBA" id="ARBA00049402"/>
    </source>
</evidence>
<dbReference type="InterPro" id="IPR000836">
    <property type="entry name" value="PRTase_dom"/>
</dbReference>
<dbReference type="SUPFAM" id="SSF53271">
    <property type="entry name" value="PRTase-like"/>
    <property type="match status" value="1"/>
</dbReference>
<dbReference type="PANTHER" id="PTHR43340:SF1">
    <property type="entry name" value="HYPOXANTHINE PHOSPHORIBOSYLTRANSFERASE"/>
    <property type="match status" value="1"/>
</dbReference>
<comment type="similarity">
    <text evidence="6 16">Belongs to the purine/pyrimidine phosphoribosyltransferase family.</text>
</comment>
<comment type="pathway">
    <text evidence="4 16">Purine metabolism; IMP biosynthesis via salvage pathway; IMP from hypoxanthine: step 1/1.</text>
</comment>
<keyword evidence="13 16" id="KW-0460">Magnesium</keyword>
<dbReference type="GO" id="GO:0046100">
    <property type="term" value="P:hypoxanthine metabolic process"/>
    <property type="evidence" value="ECO:0007669"/>
    <property type="project" value="TreeGrafter"/>
</dbReference>
<evidence type="ECO:0000256" key="16">
    <source>
        <dbReference type="RuleBase" id="RU364099"/>
    </source>
</evidence>
<dbReference type="UniPathway" id="UPA00591">
    <property type="reaction ID" value="UER00648"/>
</dbReference>
<dbReference type="InterPro" id="IPR029057">
    <property type="entry name" value="PRTase-like"/>
</dbReference>
<dbReference type="Pfam" id="PF00156">
    <property type="entry name" value="Pribosyltran"/>
    <property type="match status" value="1"/>
</dbReference>
<evidence type="ECO:0000256" key="10">
    <source>
        <dbReference type="ARBA" id="ARBA00022723"/>
    </source>
</evidence>
<evidence type="ECO:0000313" key="19">
    <source>
        <dbReference type="Proteomes" id="UP000235670"/>
    </source>
</evidence>
<dbReference type="NCBIfam" id="TIGR01203">
    <property type="entry name" value="HGPRTase"/>
    <property type="match status" value="1"/>
</dbReference>
<protein>
    <recommendedName>
        <fullName evidence="16">Hypoxanthine phosphoribosyltransferase</fullName>
        <ecNumber evidence="16">2.4.2.8</ecNumber>
    </recommendedName>
</protein>
<dbReference type="GO" id="GO:0000166">
    <property type="term" value="F:nucleotide binding"/>
    <property type="evidence" value="ECO:0007669"/>
    <property type="project" value="UniProtKB-KW"/>
</dbReference>
<dbReference type="GO" id="GO:0032263">
    <property type="term" value="P:GMP salvage"/>
    <property type="evidence" value="ECO:0007669"/>
    <property type="project" value="TreeGrafter"/>
</dbReference>
<keyword evidence="11 16" id="KW-0660">Purine salvage</keyword>
<dbReference type="GO" id="GO:0032264">
    <property type="term" value="P:IMP salvage"/>
    <property type="evidence" value="ECO:0007669"/>
    <property type="project" value="UniProtKB-UniPathway"/>
</dbReference>
<keyword evidence="9 16" id="KW-0808">Transferase</keyword>
<sequence length="181" mass="20315">MENILKDIEKVLFTHEEIVVASKRIAKQIEEDYKDKEPVLICTLKGALPFMAELMKHIDIHVVTDFIDVSSYHGGTESTGTIIIKKDVGMDIAGRDVIIVEDIVDTGRTLKALIENLLERKVASVTCASLLDKPEARIVDVEPDYIGLICPKAFVVGFGLDYEERYRNTPYVGVLKEEIYS</sequence>
<comment type="caution">
    <text evidence="18">The sequence shown here is derived from an EMBL/GenBank/DDBJ whole genome shotgun (WGS) entry which is preliminary data.</text>
</comment>
<accession>A0A2N6SEZ2</accession>
<comment type="pathway">
    <text evidence="5">Purine metabolism; GMP biosynthesis via salvage pathway; GMP from guanine: step 1/1.</text>
</comment>